<dbReference type="InterPro" id="IPR002902">
    <property type="entry name" value="GNK2"/>
</dbReference>
<keyword evidence="2" id="KW-0677">Repeat</keyword>
<keyword evidence="1" id="KW-0732">Signal</keyword>
<sequence length="80" mass="8760">MHGAQQDPTYLYCSSTTSNYTSGSQFEANLNRTLQSLTINTPTNNIVYNTSIEGTNDKVYDSTVSRNVVVIFPANPPKPA</sequence>
<name>A0AAV9FM11_ACOCL</name>
<keyword evidence="5" id="KW-1185">Reference proteome</keyword>
<protein>
    <recommendedName>
        <fullName evidence="3">Gnk2-homologous domain-containing protein</fullName>
    </recommendedName>
</protein>
<accession>A0AAV9FM11</accession>
<dbReference type="InterPro" id="IPR038408">
    <property type="entry name" value="GNK2_sf"/>
</dbReference>
<dbReference type="Proteomes" id="UP001180020">
    <property type="component" value="Unassembled WGS sequence"/>
</dbReference>
<evidence type="ECO:0000259" key="3">
    <source>
        <dbReference type="Pfam" id="PF01657"/>
    </source>
</evidence>
<reference evidence="4" key="1">
    <citation type="journal article" date="2023" name="Nat. Commun.">
        <title>Diploid and tetraploid genomes of Acorus and the evolution of monocots.</title>
        <authorList>
            <person name="Ma L."/>
            <person name="Liu K.W."/>
            <person name="Li Z."/>
            <person name="Hsiao Y.Y."/>
            <person name="Qi Y."/>
            <person name="Fu T."/>
            <person name="Tang G.D."/>
            <person name="Zhang D."/>
            <person name="Sun W.H."/>
            <person name="Liu D.K."/>
            <person name="Li Y."/>
            <person name="Chen G.Z."/>
            <person name="Liu X.D."/>
            <person name="Liao X.Y."/>
            <person name="Jiang Y.T."/>
            <person name="Yu X."/>
            <person name="Hao Y."/>
            <person name="Huang J."/>
            <person name="Zhao X.W."/>
            <person name="Ke S."/>
            <person name="Chen Y.Y."/>
            <person name="Wu W.L."/>
            <person name="Hsu J.L."/>
            <person name="Lin Y.F."/>
            <person name="Huang M.D."/>
            <person name="Li C.Y."/>
            <person name="Huang L."/>
            <person name="Wang Z.W."/>
            <person name="Zhao X."/>
            <person name="Zhong W.Y."/>
            <person name="Peng D.H."/>
            <person name="Ahmad S."/>
            <person name="Lan S."/>
            <person name="Zhang J.S."/>
            <person name="Tsai W.C."/>
            <person name="Van de Peer Y."/>
            <person name="Liu Z.J."/>
        </authorList>
    </citation>
    <scope>NUCLEOTIDE SEQUENCE</scope>
    <source>
        <strain evidence="4">CP</strain>
    </source>
</reference>
<dbReference type="AlphaFoldDB" id="A0AAV9FM11"/>
<evidence type="ECO:0000256" key="1">
    <source>
        <dbReference type="ARBA" id="ARBA00022729"/>
    </source>
</evidence>
<proteinExistence type="predicted"/>
<evidence type="ECO:0000313" key="5">
    <source>
        <dbReference type="Proteomes" id="UP001180020"/>
    </source>
</evidence>
<dbReference type="Pfam" id="PF01657">
    <property type="entry name" value="Stress-antifung"/>
    <property type="match status" value="1"/>
</dbReference>
<evidence type="ECO:0000313" key="4">
    <source>
        <dbReference type="EMBL" id="KAK1326309.1"/>
    </source>
</evidence>
<gene>
    <name evidence="4" type="ORF">QJS10_CPA01g01022</name>
</gene>
<reference evidence="4" key="2">
    <citation type="submission" date="2023-06" db="EMBL/GenBank/DDBJ databases">
        <authorList>
            <person name="Ma L."/>
            <person name="Liu K.-W."/>
            <person name="Li Z."/>
            <person name="Hsiao Y.-Y."/>
            <person name="Qi Y."/>
            <person name="Fu T."/>
            <person name="Tang G."/>
            <person name="Zhang D."/>
            <person name="Sun W.-H."/>
            <person name="Liu D.-K."/>
            <person name="Li Y."/>
            <person name="Chen G.-Z."/>
            <person name="Liu X.-D."/>
            <person name="Liao X.-Y."/>
            <person name="Jiang Y.-T."/>
            <person name="Yu X."/>
            <person name="Hao Y."/>
            <person name="Huang J."/>
            <person name="Zhao X.-W."/>
            <person name="Ke S."/>
            <person name="Chen Y.-Y."/>
            <person name="Wu W.-L."/>
            <person name="Hsu J.-L."/>
            <person name="Lin Y.-F."/>
            <person name="Huang M.-D."/>
            <person name="Li C.-Y."/>
            <person name="Huang L."/>
            <person name="Wang Z.-W."/>
            <person name="Zhao X."/>
            <person name="Zhong W.-Y."/>
            <person name="Peng D.-H."/>
            <person name="Ahmad S."/>
            <person name="Lan S."/>
            <person name="Zhang J.-S."/>
            <person name="Tsai W.-C."/>
            <person name="Van De Peer Y."/>
            <person name="Liu Z.-J."/>
        </authorList>
    </citation>
    <scope>NUCLEOTIDE SEQUENCE</scope>
    <source>
        <strain evidence="4">CP</strain>
        <tissue evidence="4">Leaves</tissue>
    </source>
</reference>
<dbReference type="CDD" id="cd23509">
    <property type="entry name" value="Gnk2-like"/>
    <property type="match status" value="1"/>
</dbReference>
<evidence type="ECO:0000256" key="2">
    <source>
        <dbReference type="ARBA" id="ARBA00022737"/>
    </source>
</evidence>
<comment type="caution">
    <text evidence="4">The sequence shown here is derived from an EMBL/GenBank/DDBJ whole genome shotgun (WGS) entry which is preliminary data.</text>
</comment>
<dbReference type="EMBL" id="JAUJYO010000001">
    <property type="protein sequence ID" value="KAK1326309.1"/>
    <property type="molecule type" value="Genomic_DNA"/>
</dbReference>
<feature type="domain" description="Gnk2-homologous" evidence="3">
    <location>
        <begin position="12"/>
        <end position="60"/>
    </location>
</feature>
<dbReference type="Gene3D" id="3.30.430.20">
    <property type="entry name" value="Gnk2 domain, C-X8-C-X2-C motif"/>
    <property type="match status" value="1"/>
</dbReference>
<organism evidence="4 5">
    <name type="scientific">Acorus calamus</name>
    <name type="common">Sweet flag</name>
    <dbReference type="NCBI Taxonomy" id="4465"/>
    <lineage>
        <taxon>Eukaryota</taxon>
        <taxon>Viridiplantae</taxon>
        <taxon>Streptophyta</taxon>
        <taxon>Embryophyta</taxon>
        <taxon>Tracheophyta</taxon>
        <taxon>Spermatophyta</taxon>
        <taxon>Magnoliopsida</taxon>
        <taxon>Liliopsida</taxon>
        <taxon>Acoraceae</taxon>
        <taxon>Acorus</taxon>
    </lineage>
</organism>